<dbReference type="SUPFAM" id="SSF53807">
    <property type="entry name" value="Helical backbone' metal receptor"/>
    <property type="match status" value="1"/>
</dbReference>
<evidence type="ECO:0000313" key="7">
    <source>
        <dbReference type="EMBL" id="SEK64955.1"/>
    </source>
</evidence>
<dbReference type="STRING" id="407022.SAMN05661044_00806"/>
<protein>
    <submittedName>
        <fullName evidence="7">Manganese/zinc/iron transport system substrate-binding protein</fullName>
    </submittedName>
</protein>
<dbReference type="Pfam" id="PF01297">
    <property type="entry name" value="ZnuA"/>
    <property type="match status" value="1"/>
</dbReference>
<comment type="similarity">
    <text evidence="2 6">Belongs to the bacterial solute-binding protein 9 family.</text>
</comment>
<dbReference type="RefSeq" id="WP_093318615.1">
    <property type="nucleotide sequence ID" value="NZ_FOAF01000001.1"/>
</dbReference>
<dbReference type="PANTHER" id="PTHR42953">
    <property type="entry name" value="HIGH-AFFINITY ZINC UPTAKE SYSTEM PROTEIN ZNUA-RELATED"/>
    <property type="match status" value="1"/>
</dbReference>
<keyword evidence="8" id="KW-1185">Reference proteome</keyword>
<sequence>MRNLYQSFGILLLCLFWGGCTQVPEKKDRLYIVTTTGILADAVKNIVKDSAYVQTIMGAGVDPHVYKASQGDLEKFLQADLIIYGGLHLEGKLTEVLNKLGRTRPVLGVGDELPKALVRTDSSFATAVDPHIWFDIKIWAEVVDLIAKKIISLDKKHANFYKANASSYIETLLLLDKEVKNMISAIPVHKRVMITAHDAFNYFGSAYNIEVMGLQGISTTAEFGLRDVSKLVTFILERQINAIFLETSVSDRAIKAVIAGVNEKGGKLLIGGNLFSDAMGASGTPEGTYIGMVKHNVNTIVKALK</sequence>
<keyword evidence="4" id="KW-0479">Metal-binding</keyword>
<accession>A0A1H7IVZ0</accession>
<evidence type="ECO:0000313" key="8">
    <source>
        <dbReference type="Proteomes" id="UP000199421"/>
    </source>
</evidence>
<dbReference type="GO" id="GO:0046872">
    <property type="term" value="F:metal ion binding"/>
    <property type="evidence" value="ECO:0007669"/>
    <property type="project" value="UniProtKB-KW"/>
</dbReference>
<dbReference type="PROSITE" id="PS51257">
    <property type="entry name" value="PROKAR_LIPOPROTEIN"/>
    <property type="match status" value="1"/>
</dbReference>
<name>A0A1H7IVZ0_OLID1</name>
<dbReference type="Proteomes" id="UP000199421">
    <property type="component" value="Unassembled WGS sequence"/>
</dbReference>
<evidence type="ECO:0000256" key="2">
    <source>
        <dbReference type="ARBA" id="ARBA00011028"/>
    </source>
</evidence>
<comment type="subcellular location">
    <subcellularLocation>
        <location evidence="1">Cell envelope</location>
    </subcellularLocation>
</comment>
<gene>
    <name evidence="7" type="ORF">SAMN05661044_00806</name>
</gene>
<dbReference type="PRINTS" id="PR00690">
    <property type="entry name" value="ADHESNFAMILY"/>
</dbReference>
<dbReference type="GO" id="GO:0030313">
    <property type="term" value="C:cell envelope"/>
    <property type="evidence" value="ECO:0007669"/>
    <property type="project" value="UniProtKB-SubCell"/>
</dbReference>
<evidence type="ECO:0000256" key="5">
    <source>
        <dbReference type="ARBA" id="ARBA00022729"/>
    </source>
</evidence>
<dbReference type="EMBL" id="FOAF01000001">
    <property type="protein sequence ID" value="SEK64955.1"/>
    <property type="molecule type" value="Genomic_DNA"/>
</dbReference>
<keyword evidence="3 6" id="KW-0813">Transport</keyword>
<dbReference type="AlphaFoldDB" id="A0A1H7IVZ0"/>
<organism evidence="7 8">
    <name type="scientific">Olivibacter domesticus</name>
    <name type="common">Pseudosphingobacterium domesticum</name>
    <dbReference type="NCBI Taxonomy" id="407022"/>
    <lineage>
        <taxon>Bacteria</taxon>
        <taxon>Pseudomonadati</taxon>
        <taxon>Bacteroidota</taxon>
        <taxon>Sphingobacteriia</taxon>
        <taxon>Sphingobacteriales</taxon>
        <taxon>Sphingobacteriaceae</taxon>
        <taxon>Olivibacter</taxon>
    </lineage>
</organism>
<dbReference type="OrthoDB" id="9793396at2"/>
<dbReference type="GO" id="GO:0007155">
    <property type="term" value="P:cell adhesion"/>
    <property type="evidence" value="ECO:0007669"/>
    <property type="project" value="InterPro"/>
</dbReference>
<keyword evidence="5" id="KW-0732">Signal</keyword>
<dbReference type="PRINTS" id="PR00691">
    <property type="entry name" value="ADHESINB"/>
</dbReference>
<proteinExistence type="inferred from homology"/>
<reference evidence="8" key="1">
    <citation type="submission" date="2016-10" db="EMBL/GenBank/DDBJ databases">
        <authorList>
            <person name="Varghese N."/>
            <person name="Submissions S."/>
        </authorList>
    </citation>
    <scope>NUCLEOTIDE SEQUENCE [LARGE SCALE GENOMIC DNA]</scope>
    <source>
        <strain evidence="8">DSM 18733</strain>
    </source>
</reference>
<dbReference type="PANTHER" id="PTHR42953:SF1">
    <property type="entry name" value="METAL-BINDING PROTEIN HI_0362-RELATED"/>
    <property type="match status" value="1"/>
</dbReference>
<dbReference type="InterPro" id="IPR050492">
    <property type="entry name" value="Bact_metal-bind_prot9"/>
</dbReference>
<dbReference type="InterPro" id="IPR006128">
    <property type="entry name" value="Lipoprotein_PsaA-like"/>
</dbReference>
<evidence type="ECO:0000256" key="6">
    <source>
        <dbReference type="RuleBase" id="RU003512"/>
    </source>
</evidence>
<dbReference type="GO" id="GO:0030001">
    <property type="term" value="P:metal ion transport"/>
    <property type="evidence" value="ECO:0007669"/>
    <property type="project" value="InterPro"/>
</dbReference>
<dbReference type="InterPro" id="IPR006129">
    <property type="entry name" value="AdhesinB"/>
</dbReference>
<dbReference type="Gene3D" id="3.40.50.1980">
    <property type="entry name" value="Nitrogenase molybdenum iron protein domain"/>
    <property type="match status" value="2"/>
</dbReference>
<evidence type="ECO:0000256" key="4">
    <source>
        <dbReference type="ARBA" id="ARBA00022723"/>
    </source>
</evidence>
<dbReference type="InterPro" id="IPR006127">
    <property type="entry name" value="ZnuA-like"/>
</dbReference>
<evidence type="ECO:0000256" key="1">
    <source>
        <dbReference type="ARBA" id="ARBA00004196"/>
    </source>
</evidence>
<evidence type="ECO:0000256" key="3">
    <source>
        <dbReference type="ARBA" id="ARBA00022448"/>
    </source>
</evidence>